<dbReference type="PROSITE" id="PS50893">
    <property type="entry name" value="ABC_TRANSPORTER_2"/>
    <property type="match status" value="1"/>
</dbReference>
<evidence type="ECO:0000256" key="3">
    <source>
        <dbReference type="ARBA" id="ARBA00022448"/>
    </source>
</evidence>
<dbReference type="Proteomes" id="UP000034455">
    <property type="component" value="Unassembled WGS sequence"/>
</dbReference>
<dbReference type="GO" id="GO:0016887">
    <property type="term" value="F:ATP hydrolysis activity"/>
    <property type="evidence" value="ECO:0007669"/>
    <property type="project" value="InterPro"/>
</dbReference>
<dbReference type="InterPro" id="IPR003439">
    <property type="entry name" value="ABC_transporter-like_ATP-bd"/>
</dbReference>
<dbReference type="PANTHER" id="PTHR43553:SF24">
    <property type="entry name" value="ENERGY-COUPLING FACTOR TRANSPORTER ATP-BINDING PROTEIN ECFA1"/>
    <property type="match status" value="1"/>
</dbReference>
<evidence type="ECO:0000256" key="4">
    <source>
        <dbReference type="ARBA" id="ARBA00022475"/>
    </source>
</evidence>
<evidence type="ECO:0000256" key="1">
    <source>
        <dbReference type="ARBA" id="ARBA00004202"/>
    </source>
</evidence>
<dbReference type="PANTHER" id="PTHR43553">
    <property type="entry name" value="HEAVY METAL TRANSPORTER"/>
    <property type="match status" value="1"/>
</dbReference>
<dbReference type="InterPro" id="IPR015856">
    <property type="entry name" value="ABC_transpr_CbiO/EcfA_su"/>
</dbReference>
<dbReference type="AlphaFoldDB" id="A0A0M2NYZ2"/>
<comment type="subcellular location">
    <subcellularLocation>
        <location evidence="1">Cell membrane</location>
        <topology evidence="1">Peripheral membrane protein</topology>
    </subcellularLocation>
</comment>
<dbReference type="Gene3D" id="3.40.50.300">
    <property type="entry name" value="P-loop containing nucleotide triphosphate hydrolases"/>
    <property type="match status" value="1"/>
</dbReference>
<name>A0A0M2NYZ2_STACC</name>
<dbReference type="GO" id="GO:0042626">
    <property type="term" value="F:ATPase-coupled transmembrane transporter activity"/>
    <property type="evidence" value="ECO:0007669"/>
    <property type="project" value="TreeGrafter"/>
</dbReference>
<evidence type="ECO:0000256" key="2">
    <source>
        <dbReference type="ARBA" id="ARBA00005417"/>
    </source>
</evidence>
<dbReference type="InterPro" id="IPR027417">
    <property type="entry name" value="P-loop_NTPase"/>
</dbReference>
<dbReference type="PATRIC" id="fig|74704.6.peg.1870"/>
<evidence type="ECO:0000259" key="9">
    <source>
        <dbReference type="PROSITE" id="PS50893"/>
    </source>
</evidence>
<comment type="similarity">
    <text evidence="2">Belongs to the ABC transporter superfamily.</text>
</comment>
<keyword evidence="6" id="KW-0067">ATP-binding</keyword>
<dbReference type="FunFam" id="3.40.50.300:FF:000224">
    <property type="entry name" value="Energy-coupling factor transporter ATP-binding protein EcfA"/>
    <property type="match status" value="1"/>
</dbReference>
<keyword evidence="4" id="KW-1003">Cell membrane</keyword>
<dbReference type="RefSeq" id="WP_019468663.1">
    <property type="nucleotide sequence ID" value="NZ_BKAS01000022.1"/>
</dbReference>
<keyword evidence="3" id="KW-0813">Transport</keyword>
<dbReference type="NCBIfam" id="NF010167">
    <property type="entry name" value="PRK13648.1"/>
    <property type="match status" value="1"/>
</dbReference>
<dbReference type="SUPFAM" id="SSF52540">
    <property type="entry name" value="P-loop containing nucleoside triphosphate hydrolases"/>
    <property type="match status" value="1"/>
</dbReference>
<comment type="caution">
    <text evidence="10">The sequence shown here is derived from an EMBL/GenBank/DDBJ whole genome shotgun (WGS) entry which is preliminary data.</text>
</comment>
<reference evidence="10 11" key="1">
    <citation type="submission" date="2015-03" db="EMBL/GenBank/DDBJ databases">
        <title>Genome Assembly of Staphylococcus cohnii subsp. cohnii strain G22B2.</title>
        <authorList>
            <person name="Nair G."/>
            <person name="Kaur G."/>
            <person name="Khatri I."/>
            <person name="Singh N.K."/>
            <person name="Sathyabama S."/>
            <person name="Maurya S.K."/>
            <person name="Subramanian S."/>
            <person name="Agrewala J.N."/>
            <person name="Mayilraj S."/>
        </authorList>
    </citation>
    <scope>NUCLEOTIDE SEQUENCE [LARGE SCALE GENOMIC DNA]</scope>
    <source>
        <strain evidence="10 11">G22B2</strain>
    </source>
</reference>
<protein>
    <submittedName>
        <fullName evidence="10">ATPase component</fullName>
    </submittedName>
</protein>
<dbReference type="Pfam" id="PF00005">
    <property type="entry name" value="ABC_tran"/>
    <property type="match status" value="1"/>
</dbReference>
<evidence type="ECO:0000256" key="5">
    <source>
        <dbReference type="ARBA" id="ARBA00022741"/>
    </source>
</evidence>
<evidence type="ECO:0000256" key="7">
    <source>
        <dbReference type="ARBA" id="ARBA00022967"/>
    </source>
</evidence>
<dbReference type="GO" id="GO:0043190">
    <property type="term" value="C:ATP-binding cassette (ABC) transporter complex"/>
    <property type="evidence" value="ECO:0007669"/>
    <property type="project" value="TreeGrafter"/>
</dbReference>
<keyword evidence="8" id="KW-0472">Membrane</keyword>
<evidence type="ECO:0000256" key="6">
    <source>
        <dbReference type="ARBA" id="ARBA00022840"/>
    </source>
</evidence>
<dbReference type="EMBL" id="LAKJ01000003">
    <property type="protein sequence ID" value="KKI65182.1"/>
    <property type="molecule type" value="Genomic_DNA"/>
</dbReference>
<dbReference type="InterPro" id="IPR050095">
    <property type="entry name" value="ECF_ABC_transporter_ATP-bd"/>
</dbReference>
<dbReference type="InterPro" id="IPR017871">
    <property type="entry name" value="ABC_transporter-like_CS"/>
</dbReference>
<dbReference type="CDD" id="cd03225">
    <property type="entry name" value="ABC_cobalt_CbiO_domain1"/>
    <property type="match status" value="1"/>
</dbReference>
<evidence type="ECO:0000313" key="11">
    <source>
        <dbReference type="Proteomes" id="UP000034455"/>
    </source>
</evidence>
<dbReference type="NCBIfam" id="TIGR04520">
    <property type="entry name" value="ECF_ATPase_1"/>
    <property type="match status" value="1"/>
</dbReference>
<dbReference type="GO" id="GO:0005524">
    <property type="term" value="F:ATP binding"/>
    <property type="evidence" value="ECO:0007669"/>
    <property type="project" value="UniProtKB-KW"/>
</dbReference>
<feature type="domain" description="ABC transporter" evidence="9">
    <location>
        <begin position="9"/>
        <end position="243"/>
    </location>
</feature>
<proteinExistence type="inferred from homology"/>
<dbReference type="InterPro" id="IPR003593">
    <property type="entry name" value="AAA+_ATPase"/>
</dbReference>
<dbReference type="InterPro" id="IPR030947">
    <property type="entry name" value="EcfA_1"/>
</dbReference>
<evidence type="ECO:0000256" key="8">
    <source>
        <dbReference type="ARBA" id="ARBA00023136"/>
    </source>
</evidence>
<accession>A0A0M2NYZ2</accession>
<dbReference type="SMART" id="SM00382">
    <property type="entry name" value="AAA"/>
    <property type="match status" value="1"/>
</dbReference>
<dbReference type="GO" id="GO:0015087">
    <property type="term" value="F:cobalt ion transmembrane transporter activity"/>
    <property type="evidence" value="ECO:0007669"/>
    <property type="project" value="UniProtKB-ARBA"/>
</dbReference>
<keyword evidence="5" id="KW-0547">Nucleotide-binding</keyword>
<gene>
    <name evidence="10" type="ORF">UF66_1825</name>
</gene>
<dbReference type="PROSITE" id="PS00211">
    <property type="entry name" value="ABC_TRANSPORTER_1"/>
    <property type="match status" value="1"/>
</dbReference>
<sequence length="270" mass="29907">MITQAEEIIKFDHVSFKYNSDEPLALNDVSFSIPRGKWTSIVGHNGSGKSTIAKLMIGIQKPFEGQIYLNGVSINDDNLNKLRQHIGIVFQNPENQFVGSTVEFDVAFGLENNAMTYEKMHEIVPKALADVDMLDRATYEPQSLSGGQKQRVAIAGVLALNTDIIILDEATSMLDPEGRTELISLIHRLKEEKDVTIISITHDLSEAIDADHLVVLNQGFLYQSGLPQVIFNKGEALTQIGLDLPFAMRMSQQLLGVTDYISYEGLVSKL</sequence>
<dbReference type="GeneID" id="58096897"/>
<organism evidence="10 11">
    <name type="scientific">Staphylococcus cohnii subsp. cohnii</name>
    <dbReference type="NCBI Taxonomy" id="74704"/>
    <lineage>
        <taxon>Bacteria</taxon>
        <taxon>Bacillati</taxon>
        <taxon>Bacillota</taxon>
        <taxon>Bacilli</taxon>
        <taxon>Bacillales</taxon>
        <taxon>Staphylococcaceae</taxon>
        <taxon>Staphylococcus</taxon>
        <taxon>Staphylococcus cohnii species complex</taxon>
    </lineage>
</organism>
<evidence type="ECO:0000313" key="10">
    <source>
        <dbReference type="EMBL" id="KKI65182.1"/>
    </source>
</evidence>
<keyword evidence="7" id="KW-1278">Translocase</keyword>